<evidence type="ECO:0000313" key="1">
    <source>
        <dbReference type="EMBL" id="CEK89161.1"/>
    </source>
</evidence>
<dbReference type="AlphaFoldDB" id="A0A0B7BA32"/>
<protein>
    <submittedName>
        <fullName evidence="1">Uncharacterized protein</fullName>
    </submittedName>
</protein>
<feature type="non-terminal residue" evidence="1">
    <location>
        <position position="1"/>
    </location>
</feature>
<name>A0A0B7BA32_9EUPU</name>
<organism evidence="1">
    <name type="scientific">Arion vulgaris</name>
    <dbReference type="NCBI Taxonomy" id="1028688"/>
    <lineage>
        <taxon>Eukaryota</taxon>
        <taxon>Metazoa</taxon>
        <taxon>Spiralia</taxon>
        <taxon>Lophotrochozoa</taxon>
        <taxon>Mollusca</taxon>
        <taxon>Gastropoda</taxon>
        <taxon>Heterobranchia</taxon>
        <taxon>Euthyneura</taxon>
        <taxon>Panpulmonata</taxon>
        <taxon>Eupulmonata</taxon>
        <taxon>Stylommatophora</taxon>
        <taxon>Helicina</taxon>
        <taxon>Arionoidea</taxon>
        <taxon>Arionidae</taxon>
        <taxon>Arion</taxon>
    </lineage>
</organism>
<proteinExistence type="predicted"/>
<dbReference type="EMBL" id="HACG01042296">
    <property type="protein sequence ID" value="CEK89161.1"/>
    <property type="molecule type" value="Transcribed_RNA"/>
</dbReference>
<accession>A0A0B7BA32</accession>
<gene>
    <name evidence="1" type="primary">ORF169275</name>
</gene>
<sequence>FFSDIPRIVGEAMEFVQYSTDGVPLLRRLTNHIWGSLEIDQSDMGKPGE</sequence>
<reference evidence="1" key="1">
    <citation type="submission" date="2014-12" db="EMBL/GenBank/DDBJ databases">
        <title>Insight into the proteome of Arion vulgaris.</title>
        <authorList>
            <person name="Aradska J."/>
            <person name="Bulat T."/>
            <person name="Smidak R."/>
            <person name="Sarate P."/>
            <person name="Gangsoo J."/>
            <person name="Sialana F."/>
            <person name="Bilban M."/>
            <person name="Lubec G."/>
        </authorList>
    </citation>
    <scope>NUCLEOTIDE SEQUENCE</scope>
    <source>
        <tissue evidence="1">Skin</tissue>
    </source>
</reference>